<protein>
    <recommendedName>
        <fullName evidence="3">Glycosyltransferase subfamily 4-like N-terminal domain-containing protein</fullName>
    </recommendedName>
</protein>
<sequence length="393" mass="46080">MQKALLMCFSDISTDPRPRRTLESLNQVKIKTDLTAYSICTTIDINSFYLIKFAEKNVIFRFFKRIRNVLGLLIRLLPINSKIKNLINAQRYRISELYDLLKNNEYDIIIVEDIYLLSLAFQIRKNARVMFDAREYYPKQQEDSLIFNWLEKPERIRLCQTYLPQCDHVITVSPGLSQAYYQEFNVVPHVIRSTPVYQDIQPQKTDENLFRMVYHGAANRNRQLENMIEVVKQLDERFTLDFYLVSNSNYIKFLKKQAHTCDRIRFNKPVPFEQIIPMLTNYDIGFFYVEPTTFNLRHCLPNKLFEFIQARLLVAIGPSPDMAAIVRQYNCGVVAESFSIHAMVKALDSLNPDLIDKAKQNSHRAAKELCFEKEQKKLIKLIFNPSITDTTNG</sequence>
<dbReference type="SUPFAM" id="SSF53756">
    <property type="entry name" value="UDP-Glycosyltransferase/glycogen phosphorylase"/>
    <property type="match status" value="1"/>
</dbReference>
<evidence type="ECO:0008006" key="3">
    <source>
        <dbReference type="Google" id="ProtNLM"/>
    </source>
</evidence>
<reference evidence="1" key="1">
    <citation type="journal article" date="2022" name="Genome Biol. Evol.">
        <title>A New Gene Family Diagnostic for Intracellular Biomineralization of Amorphous Ca Carbonates by Cyanobacteria.</title>
        <authorList>
            <person name="Benzerara K."/>
            <person name="Duprat E."/>
            <person name="Bitard-Feildel T."/>
            <person name="Caumes G."/>
            <person name="Cassier-Chauvat C."/>
            <person name="Chauvat F."/>
            <person name="Dezi M."/>
            <person name="Diop S.I."/>
            <person name="Gaschignard G."/>
            <person name="Gorgen S."/>
            <person name="Gugger M."/>
            <person name="Lopez-Garcia P."/>
            <person name="Millet M."/>
            <person name="Skouri-Panet F."/>
            <person name="Moreira D."/>
            <person name="Callebaut I."/>
        </authorList>
    </citation>
    <scope>NUCLEOTIDE SEQUENCE</scope>
    <source>
        <strain evidence="1">G9</strain>
    </source>
</reference>
<evidence type="ECO:0000313" key="1">
    <source>
        <dbReference type="EMBL" id="MDG2989580.1"/>
    </source>
</evidence>
<reference evidence="1" key="2">
    <citation type="submission" date="2022-01" db="EMBL/GenBank/DDBJ databases">
        <authorList>
            <person name="Zivanovic Y."/>
            <person name="Moreira D."/>
            <person name="Lopez-Garcia P."/>
        </authorList>
    </citation>
    <scope>NUCLEOTIDE SEQUENCE</scope>
    <source>
        <strain evidence="1">G9</strain>
    </source>
</reference>
<dbReference type="EMBL" id="JAKKUT010000001">
    <property type="protein sequence ID" value="MDG2989580.1"/>
    <property type="molecule type" value="Genomic_DNA"/>
</dbReference>
<comment type="caution">
    <text evidence="1">The sequence shown here is derived from an EMBL/GenBank/DDBJ whole genome shotgun (WGS) entry which is preliminary data.</text>
</comment>
<name>A0ABT6EUQ1_9SYNE</name>
<dbReference type="RefSeq" id="WP_277865500.1">
    <property type="nucleotide sequence ID" value="NZ_JAKKUT010000001.1"/>
</dbReference>
<organism evidence="1 2">
    <name type="scientific">Candidatus Synechococcus calcipolaris G9</name>
    <dbReference type="NCBI Taxonomy" id="1497997"/>
    <lineage>
        <taxon>Bacteria</taxon>
        <taxon>Bacillati</taxon>
        <taxon>Cyanobacteriota</taxon>
        <taxon>Cyanophyceae</taxon>
        <taxon>Synechococcales</taxon>
        <taxon>Synechococcaceae</taxon>
        <taxon>Synechococcus</taxon>
    </lineage>
</organism>
<dbReference type="Gene3D" id="3.40.50.2000">
    <property type="entry name" value="Glycogen Phosphorylase B"/>
    <property type="match status" value="1"/>
</dbReference>
<accession>A0ABT6EUQ1</accession>
<gene>
    <name evidence="1" type="ORF">L3556_01335</name>
</gene>
<keyword evidence="2" id="KW-1185">Reference proteome</keyword>
<proteinExistence type="predicted"/>
<evidence type="ECO:0000313" key="2">
    <source>
        <dbReference type="Proteomes" id="UP001154265"/>
    </source>
</evidence>
<dbReference type="Proteomes" id="UP001154265">
    <property type="component" value="Unassembled WGS sequence"/>
</dbReference>